<keyword evidence="4" id="KW-0963">Cytoplasm</keyword>
<comment type="similarity">
    <text evidence="2">Belongs to the methyltransferase superfamily. L-isoaspartyl/D-aspartyl protein methyltransferase family.</text>
</comment>
<dbReference type="PANTHER" id="PTHR11579:SF0">
    <property type="entry name" value="PROTEIN-L-ISOASPARTATE(D-ASPARTATE) O-METHYLTRANSFERASE"/>
    <property type="match status" value="1"/>
</dbReference>
<dbReference type="GO" id="GO:0005737">
    <property type="term" value="C:cytoplasm"/>
    <property type="evidence" value="ECO:0007669"/>
    <property type="project" value="UniProtKB-SubCell"/>
</dbReference>
<accession>A0A1W1CM37</accession>
<dbReference type="GO" id="GO:0032259">
    <property type="term" value="P:methylation"/>
    <property type="evidence" value="ECO:0007669"/>
    <property type="project" value="UniProtKB-KW"/>
</dbReference>
<keyword evidence="7" id="KW-0949">S-adenosyl-L-methionine</keyword>
<dbReference type="AlphaFoldDB" id="A0A1W1CM37"/>
<evidence type="ECO:0000256" key="3">
    <source>
        <dbReference type="ARBA" id="ARBA00011890"/>
    </source>
</evidence>
<dbReference type="GO" id="GO:0004719">
    <property type="term" value="F:protein-L-isoaspartate (D-aspartate) O-methyltransferase activity"/>
    <property type="evidence" value="ECO:0007669"/>
    <property type="project" value="UniProtKB-EC"/>
</dbReference>
<evidence type="ECO:0000313" key="8">
    <source>
        <dbReference type="EMBL" id="SFV66960.1"/>
    </source>
</evidence>
<evidence type="ECO:0000256" key="7">
    <source>
        <dbReference type="ARBA" id="ARBA00022691"/>
    </source>
</evidence>
<dbReference type="EC" id="2.1.1.77" evidence="3"/>
<keyword evidence="5 8" id="KW-0489">Methyltransferase</keyword>
<keyword evidence="6 8" id="KW-0808">Transferase</keyword>
<dbReference type="NCBIfam" id="NF001453">
    <property type="entry name" value="PRK00312.1"/>
    <property type="match status" value="1"/>
</dbReference>
<dbReference type="InterPro" id="IPR029063">
    <property type="entry name" value="SAM-dependent_MTases_sf"/>
</dbReference>
<proteinExistence type="inferred from homology"/>
<evidence type="ECO:0000256" key="2">
    <source>
        <dbReference type="ARBA" id="ARBA00005369"/>
    </source>
</evidence>
<evidence type="ECO:0000256" key="1">
    <source>
        <dbReference type="ARBA" id="ARBA00004496"/>
    </source>
</evidence>
<dbReference type="FunFam" id="3.40.50.150:FF:000010">
    <property type="entry name" value="Protein-L-isoaspartate O-methyltransferase"/>
    <property type="match status" value="1"/>
</dbReference>
<dbReference type="Gene3D" id="3.40.50.150">
    <property type="entry name" value="Vaccinia Virus protein VP39"/>
    <property type="match status" value="1"/>
</dbReference>
<evidence type="ECO:0000256" key="5">
    <source>
        <dbReference type="ARBA" id="ARBA00022603"/>
    </source>
</evidence>
<dbReference type="CDD" id="cd02440">
    <property type="entry name" value="AdoMet_MTases"/>
    <property type="match status" value="1"/>
</dbReference>
<dbReference type="NCBIfam" id="TIGR00080">
    <property type="entry name" value="pimt"/>
    <property type="match status" value="1"/>
</dbReference>
<evidence type="ECO:0000256" key="6">
    <source>
        <dbReference type="ARBA" id="ARBA00022679"/>
    </source>
</evidence>
<dbReference type="SUPFAM" id="SSF53335">
    <property type="entry name" value="S-adenosyl-L-methionine-dependent methyltransferases"/>
    <property type="match status" value="1"/>
</dbReference>
<dbReference type="EMBL" id="FPHJ01000055">
    <property type="protein sequence ID" value="SFV66960.1"/>
    <property type="molecule type" value="Genomic_DNA"/>
</dbReference>
<organism evidence="8">
    <name type="scientific">hydrothermal vent metagenome</name>
    <dbReference type="NCBI Taxonomy" id="652676"/>
    <lineage>
        <taxon>unclassified sequences</taxon>
        <taxon>metagenomes</taxon>
        <taxon>ecological metagenomes</taxon>
    </lineage>
</organism>
<dbReference type="PANTHER" id="PTHR11579">
    <property type="entry name" value="PROTEIN-L-ISOASPARTATE O-METHYLTRANSFERASE"/>
    <property type="match status" value="1"/>
</dbReference>
<dbReference type="InterPro" id="IPR000682">
    <property type="entry name" value="PCMT"/>
</dbReference>
<name>A0A1W1CM37_9ZZZZ</name>
<comment type="subcellular location">
    <subcellularLocation>
        <location evidence="1">Cytoplasm</location>
    </subcellularLocation>
</comment>
<dbReference type="Pfam" id="PF01135">
    <property type="entry name" value="PCMT"/>
    <property type="match status" value="1"/>
</dbReference>
<sequence length="219" mass="24291">MPDFSQYQGVGATSQRVRSALVDSLSEKGLEDNQVKSVMKATPRHFFVDEAMKSHAYHNASLPIGFSQTISQPQVVALMTQAIIKGEHNSVLEIGTGCGYQTAILAQIFDKVWTVERIKGLYDKSKERLMELKFDNIEFYYGDGFQTPYEDGFFDAILLTAAPEHIPKTLFKKLKNGGRLIAPIGNKTQILTEFIVDGDNIIEEKLGEVSFVPLLGGAI</sequence>
<reference evidence="8" key="1">
    <citation type="submission" date="2016-10" db="EMBL/GenBank/DDBJ databases">
        <authorList>
            <person name="de Groot N.N."/>
        </authorList>
    </citation>
    <scope>NUCLEOTIDE SEQUENCE</scope>
</reference>
<gene>
    <name evidence="8" type="ORF">MNB_SUP05-5-864</name>
</gene>
<protein>
    <recommendedName>
        <fullName evidence="3">protein-L-isoaspartate(D-aspartate) O-methyltransferase</fullName>
        <ecNumber evidence="3">2.1.1.77</ecNumber>
    </recommendedName>
</protein>
<evidence type="ECO:0000256" key="4">
    <source>
        <dbReference type="ARBA" id="ARBA00022490"/>
    </source>
</evidence>